<feature type="binding site" evidence="11 12">
    <location>
        <begin position="71"/>
        <end position="72"/>
    </location>
    <ligand>
        <name>FAD</name>
        <dbReference type="ChEBI" id="CHEBI:57692"/>
    </ligand>
</feature>
<feature type="binding site" evidence="11 13">
    <location>
        <position position="217"/>
    </location>
    <ligand>
        <name>[2Fe-2S] cluster</name>
        <dbReference type="ChEBI" id="CHEBI:190135"/>
    </ligand>
</feature>
<dbReference type="Gene3D" id="2.40.30.10">
    <property type="entry name" value="Translation factors"/>
    <property type="match status" value="1"/>
</dbReference>
<feature type="domain" description="FAD-binding FR-type" evidence="14">
    <location>
        <begin position="1"/>
        <end position="96"/>
    </location>
</feature>
<evidence type="ECO:0000259" key="14">
    <source>
        <dbReference type="PROSITE" id="PS51384"/>
    </source>
</evidence>
<evidence type="ECO:0000313" key="15">
    <source>
        <dbReference type="EMBL" id="HJC35825.1"/>
    </source>
</evidence>
<dbReference type="InterPro" id="IPR050353">
    <property type="entry name" value="PyrK_electron_transfer"/>
</dbReference>
<dbReference type="InterPro" id="IPR017938">
    <property type="entry name" value="Riboflavin_synthase-like_b-brl"/>
</dbReference>
<evidence type="ECO:0000256" key="5">
    <source>
        <dbReference type="ARBA" id="ARBA00022723"/>
    </source>
</evidence>
<dbReference type="GO" id="GO:0016491">
    <property type="term" value="F:oxidoreductase activity"/>
    <property type="evidence" value="ECO:0007669"/>
    <property type="project" value="InterPro"/>
</dbReference>
<keyword evidence="8 11" id="KW-0249">Electron transport</keyword>
<evidence type="ECO:0000256" key="8">
    <source>
        <dbReference type="ARBA" id="ARBA00022982"/>
    </source>
</evidence>
<evidence type="ECO:0000313" key="16">
    <source>
        <dbReference type="Proteomes" id="UP000823896"/>
    </source>
</evidence>
<dbReference type="InterPro" id="IPR017927">
    <property type="entry name" value="FAD-bd_FR_type"/>
</dbReference>
<sequence length="248" mass="26885">MESVRANVIENEQIAKDTYKITLKSEIAAQMQPGQFVNLQISGFYLRRPISICEIVDKDHFVLIYKVVGDGTSKLSQLPAGHHLGVLGPLGNGYPLCEEEAEVLLIGGGVGVPPLYELAKRYRRIDRKVIVVLGFNDAESVFYVDAFAALGCAVHVATMDGSAGTRGTVIDAIDAAGIKTDFVCSCGPVPMLKAVEARYSRGYMSFESRMACGIGACMACVAKDRKEADLYHRICKEGPVFPIGKVEF</sequence>
<proteinExistence type="inferred from homology"/>
<keyword evidence="5 11" id="KW-0479">Metal-binding</keyword>
<evidence type="ECO:0000256" key="4">
    <source>
        <dbReference type="ARBA" id="ARBA00022714"/>
    </source>
</evidence>
<dbReference type="GO" id="GO:0044205">
    <property type="term" value="P:'de novo' UMP biosynthetic process"/>
    <property type="evidence" value="ECO:0007669"/>
    <property type="project" value="UniProtKB-UniRule"/>
</dbReference>
<keyword evidence="9 11" id="KW-0408">Iron</keyword>
<comment type="pathway">
    <text evidence="11">Pyrimidine metabolism; UMP biosynthesis via de novo pathway; orotate from (S)-dihydroorotate (NAD(+) route): step 1/1.</text>
</comment>
<dbReference type="HAMAP" id="MF_01211">
    <property type="entry name" value="DHODB_Fe_S_bind"/>
    <property type="match status" value="1"/>
</dbReference>
<protein>
    <recommendedName>
        <fullName evidence="11">Dihydroorotate dehydrogenase B (NAD(+)), electron transfer subunit</fullName>
    </recommendedName>
    <alternativeName>
        <fullName evidence="11">Dihydroorotate oxidase B, electron transfer subunit</fullName>
    </alternativeName>
</protein>
<evidence type="ECO:0000256" key="13">
    <source>
        <dbReference type="PIRSR" id="PIRSR006816-2"/>
    </source>
</evidence>
<gene>
    <name evidence="11" type="primary">pyrK</name>
    <name evidence="15" type="ORF">H9702_01690</name>
</gene>
<comment type="similarity">
    <text evidence="1 11">Belongs to the PyrK family.</text>
</comment>
<keyword evidence="2 11" id="KW-0813">Transport</keyword>
<dbReference type="InterPro" id="IPR012165">
    <property type="entry name" value="Cyt_c3_hydrogenase_gsu"/>
</dbReference>
<comment type="caution">
    <text evidence="15">The sequence shown here is derived from an EMBL/GenBank/DDBJ whole genome shotgun (WGS) entry which is preliminary data.</text>
</comment>
<dbReference type="PANTHER" id="PTHR43513:SF3">
    <property type="entry name" value="DIHYDROOROTATE DEHYDROGENASE B (NAD(+)), ELECTRON TRANSFER SUBUNIT-RELATED"/>
    <property type="match status" value="1"/>
</dbReference>
<dbReference type="PROSITE" id="PS51384">
    <property type="entry name" value="FAD_FR"/>
    <property type="match status" value="1"/>
</dbReference>
<dbReference type="Gene3D" id="3.40.50.80">
    <property type="entry name" value="Nucleotide-binding domain of ferredoxin-NADP reductase (FNR) module"/>
    <property type="match status" value="1"/>
</dbReference>
<dbReference type="GO" id="GO:0046872">
    <property type="term" value="F:metal ion binding"/>
    <property type="evidence" value="ECO:0007669"/>
    <property type="project" value="UniProtKB-KW"/>
</dbReference>
<keyword evidence="6 11" id="KW-0274">FAD</keyword>
<keyword evidence="10 11" id="KW-0411">Iron-sulfur</keyword>
<keyword evidence="7 11" id="KW-0665">Pyrimidine biosynthesis</keyword>
<dbReference type="InterPro" id="IPR037117">
    <property type="entry name" value="Dihydroorotate_DH_ele_sf"/>
</dbReference>
<evidence type="ECO:0000256" key="10">
    <source>
        <dbReference type="ARBA" id="ARBA00023014"/>
    </source>
</evidence>
<keyword evidence="3 11" id="KW-0285">Flavoprotein</keyword>
<dbReference type="CDD" id="cd06218">
    <property type="entry name" value="DHOD_e_trans"/>
    <property type="match status" value="1"/>
</dbReference>
<dbReference type="SUPFAM" id="SSF52343">
    <property type="entry name" value="Ferredoxin reductase-like, C-terminal NADP-linked domain"/>
    <property type="match status" value="1"/>
</dbReference>
<keyword evidence="4 11" id="KW-0001">2Fe-2S</keyword>
<organism evidence="15 16">
    <name type="scientific">Candidatus Merdibacter merdavium</name>
    <dbReference type="NCBI Taxonomy" id="2838692"/>
    <lineage>
        <taxon>Bacteria</taxon>
        <taxon>Bacillati</taxon>
        <taxon>Bacillota</taxon>
        <taxon>Erysipelotrichia</taxon>
        <taxon>Erysipelotrichales</taxon>
        <taxon>Erysipelotrichaceae</taxon>
        <taxon>Merdibacter</taxon>
    </lineage>
</organism>
<evidence type="ECO:0000256" key="1">
    <source>
        <dbReference type="ARBA" id="ARBA00006422"/>
    </source>
</evidence>
<dbReference type="GO" id="GO:0050660">
    <property type="term" value="F:flavin adenine dinucleotide binding"/>
    <property type="evidence" value="ECO:0007669"/>
    <property type="project" value="InterPro"/>
</dbReference>
<evidence type="ECO:0000256" key="2">
    <source>
        <dbReference type="ARBA" id="ARBA00022448"/>
    </source>
</evidence>
<dbReference type="InterPro" id="IPR008333">
    <property type="entry name" value="Cbr1-like_FAD-bd_dom"/>
</dbReference>
<dbReference type="AlphaFoldDB" id="A0A9D2NR60"/>
<comment type="cofactor">
    <cofactor evidence="11 12">
        <name>FAD</name>
        <dbReference type="ChEBI" id="CHEBI:57692"/>
    </cofactor>
    <text evidence="11 12">Binds 1 FAD per subunit.</text>
</comment>
<dbReference type="InterPro" id="IPR039261">
    <property type="entry name" value="FNR_nucleotide-bd"/>
</dbReference>
<dbReference type="Gene3D" id="2.10.240.10">
    <property type="entry name" value="Dihydroorotate dehydrogenase, electron transfer subunit"/>
    <property type="match status" value="1"/>
</dbReference>
<evidence type="ECO:0000256" key="9">
    <source>
        <dbReference type="ARBA" id="ARBA00023004"/>
    </source>
</evidence>
<evidence type="ECO:0000256" key="6">
    <source>
        <dbReference type="ARBA" id="ARBA00022827"/>
    </source>
</evidence>
<feature type="binding site" evidence="11 13">
    <location>
        <position position="220"/>
    </location>
    <ligand>
        <name>[2Fe-2S] cluster</name>
        <dbReference type="ChEBI" id="CHEBI:190135"/>
    </ligand>
</feature>
<comment type="caution">
    <text evidence="11">Lacks conserved residue(s) required for the propagation of feature annotation.</text>
</comment>
<comment type="cofactor">
    <cofactor evidence="13">
        <name>[2Fe-2S] cluster</name>
        <dbReference type="ChEBI" id="CHEBI:190135"/>
    </cofactor>
    <text evidence="13">Binds 1 [2Fe-2S] cluster per subunit.</text>
</comment>
<dbReference type="InterPro" id="IPR019480">
    <property type="entry name" value="Dihydroorotate_DH_Fe-S-bd"/>
</dbReference>
<feature type="binding site" evidence="11 12">
    <location>
        <begin position="48"/>
        <end position="51"/>
    </location>
    <ligand>
        <name>FAD</name>
        <dbReference type="ChEBI" id="CHEBI:57692"/>
    </ligand>
</feature>
<reference evidence="15" key="1">
    <citation type="journal article" date="2021" name="PeerJ">
        <title>Extensive microbial diversity within the chicken gut microbiome revealed by metagenomics and culture.</title>
        <authorList>
            <person name="Gilroy R."/>
            <person name="Ravi A."/>
            <person name="Getino M."/>
            <person name="Pursley I."/>
            <person name="Horton D.L."/>
            <person name="Alikhan N.F."/>
            <person name="Baker D."/>
            <person name="Gharbi K."/>
            <person name="Hall N."/>
            <person name="Watson M."/>
            <person name="Adriaenssens E.M."/>
            <person name="Foster-Nyarko E."/>
            <person name="Jarju S."/>
            <person name="Secka A."/>
            <person name="Antonio M."/>
            <person name="Oren A."/>
            <person name="Chaudhuri R.R."/>
            <person name="La Ragione R."/>
            <person name="Hildebrand F."/>
            <person name="Pallen M.J."/>
        </authorList>
    </citation>
    <scope>NUCLEOTIDE SEQUENCE</scope>
    <source>
        <strain evidence="15">CHK187-11901</strain>
    </source>
</reference>
<evidence type="ECO:0000256" key="12">
    <source>
        <dbReference type="PIRSR" id="PIRSR006816-1"/>
    </source>
</evidence>
<evidence type="ECO:0000256" key="3">
    <source>
        <dbReference type="ARBA" id="ARBA00022630"/>
    </source>
</evidence>
<evidence type="ECO:0000256" key="7">
    <source>
        <dbReference type="ARBA" id="ARBA00022975"/>
    </source>
</evidence>
<accession>A0A9D2NR60</accession>
<feature type="binding site" evidence="11 13">
    <location>
        <position position="235"/>
    </location>
    <ligand>
        <name>[2Fe-2S] cluster</name>
        <dbReference type="ChEBI" id="CHEBI:190135"/>
    </ligand>
</feature>
<dbReference type="Proteomes" id="UP000823896">
    <property type="component" value="Unassembled WGS sequence"/>
</dbReference>
<comment type="subunit">
    <text evidence="11">Heterotetramer of 2 PyrK and 2 PyrD type B subunits.</text>
</comment>
<reference evidence="15" key="2">
    <citation type="submission" date="2021-04" db="EMBL/GenBank/DDBJ databases">
        <authorList>
            <person name="Gilroy R."/>
        </authorList>
    </citation>
    <scope>NUCLEOTIDE SEQUENCE</scope>
    <source>
        <strain evidence="15">CHK187-11901</strain>
    </source>
</reference>
<dbReference type="InterPro" id="IPR023455">
    <property type="entry name" value="Dihydroorotate_DHASE_ETsu"/>
</dbReference>
<dbReference type="PIRSF" id="PIRSF006816">
    <property type="entry name" value="Cyc3_hyd_g"/>
    <property type="match status" value="1"/>
</dbReference>
<dbReference type="Pfam" id="PF00970">
    <property type="entry name" value="FAD_binding_6"/>
    <property type="match status" value="1"/>
</dbReference>
<dbReference type="GO" id="GO:0009055">
    <property type="term" value="F:electron transfer activity"/>
    <property type="evidence" value="ECO:0007669"/>
    <property type="project" value="UniProtKB-UniRule"/>
</dbReference>
<comment type="cofactor">
    <cofactor evidence="11">
        <name>[2Fe-2S] cluster</name>
        <dbReference type="ChEBI" id="CHEBI:190135"/>
    </cofactor>
    <text evidence="11">Binds 1 [2Fe-2S] cluster per subunit.</text>
</comment>
<name>A0A9D2NR60_9FIRM</name>
<dbReference type="EMBL" id="DWWM01000007">
    <property type="protein sequence ID" value="HJC35825.1"/>
    <property type="molecule type" value="Genomic_DNA"/>
</dbReference>
<evidence type="ECO:0000256" key="11">
    <source>
        <dbReference type="HAMAP-Rule" id="MF_01211"/>
    </source>
</evidence>
<feature type="binding site" evidence="11 13">
    <location>
        <position position="212"/>
    </location>
    <ligand>
        <name>[2Fe-2S] cluster</name>
        <dbReference type="ChEBI" id="CHEBI:190135"/>
    </ligand>
</feature>
<comment type="function">
    <text evidence="11">Responsible for channeling the electrons from the oxidation of dihydroorotate from the FMN redox center in the PyrD type B subunit to the ultimate electron acceptor NAD(+).</text>
</comment>
<dbReference type="PANTHER" id="PTHR43513">
    <property type="entry name" value="DIHYDROOROTATE DEHYDROGENASE B (NAD(+)), ELECTRON TRANSFER SUBUNIT"/>
    <property type="match status" value="1"/>
</dbReference>
<dbReference type="Pfam" id="PF00175">
    <property type="entry name" value="NAD_binding_1"/>
    <property type="match status" value="1"/>
</dbReference>
<dbReference type="SUPFAM" id="SSF63380">
    <property type="entry name" value="Riboflavin synthase domain-like"/>
    <property type="match status" value="1"/>
</dbReference>
<dbReference type="Pfam" id="PF10418">
    <property type="entry name" value="DHODB_Fe-S_bind"/>
    <property type="match status" value="1"/>
</dbReference>
<dbReference type="InterPro" id="IPR001433">
    <property type="entry name" value="OxRdtase_FAD/NAD-bd"/>
</dbReference>
<dbReference type="GO" id="GO:0051537">
    <property type="term" value="F:2 iron, 2 sulfur cluster binding"/>
    <property type="evidence" value="ECO:0007669"/>
    <property type="project" value="UniProtKB-KW"/>
</dbReference>